<dbReference type="AlphaFoldDB" id="A0AAJ0MJL0"/>
<evidence type="ECO:0000256" key="1">
    <source>
        <dbReference type="SAM" id="MobiDB-lite"/>
    </source>
</evidence>
<feature type="region of interest" description="Disordered" evidence="1">
    <location>
        <begin position="115"/>
        <end position="137"/>
    </location>
</feature>
<proteinExistence type="predicted"/>
<evidence type="ECO:0000313" key="3">
    <source>
        <dbReference type="Proteomes" id="UP001275084"/>
    </source>
</evidence>
<protein>
    <submittedName>
        <fullName evidence="2">Uncharacterized protein</fullName>
    </submittedName>
</protein>
<reference evidence="2" key="2">
    <citation type="submission" date="2023-06" db="EMBL/GenBank/DDBJ databases">
        <authorList>
            <consortium name="Lawrence Berkeley National Laboratory"/>
            <person name="Haridas S."/>
            <person name="Hensen N."/>
            <person name="Bonometti L."/>
            <person name="Westerberg I."/>
            <person name="Brannstrom I.O."/>
            <person name="Guillou S."/>
            <person name="Cros-Aarteil S."/>
            <person name="Calhoun S."/>
            <person name="Kuo A."/>
            <person name="Mondo S."/>
            <person name="Pangilinan J."/>
            <person name="Riley R."/>
            <person name="Labutti K."/>
            <person name="Andreopoulos B."/>
            <person name="Lipzen A."/>
            <person name="Chen C."/>
            <person name="Yanf M."/>
            <person name="Daum C."/>
            <person name="Ng V."/>
            <person name="Clum A."/>
            <person name="Steindorff A."/>
            <person name="Ohm R."/>
            <person name="Martin F."/>
            <person name="Silar P."/>
            <person name="Natvig D."/>
            <person name="Lalanne C."/>
            <person name="Gautier V."/>
            <person name="Ament-Velasquez S.L."/>
            <person name="Kruys A."/>
            <person name="Hutchinson M.I."/>
            <person name="Powell A.J."/>
            <person name="Barry K."/>
            <person name="Miller A.N."/>
            <person name="Grigoriev I.V."/>
            <person name="Debuchy R."/>
            <person name="Gladieux P."/>
            <person name="Thoren M.H."/>
            <person name="Johannesson H."/>
        </authorList>
    </citation>
    <scope>NUCLEOTIDE SEQUENCE</scope>
    <source>
        <strain evidence="2">CBS 955.72</strain>
    </source>
</reference>
<feature type="region of interest" description="Disordered" evidence="1">
    <location>
        <begin position="164"/>
        <end position="199"/>
    </location>
</feature>
<name>A0AAJ0MJL0_9PEZI</name>
<gene>
    <name evidence="2" type="ORF">B0T25DRAFT_22447</name>
</gene>
<dbReference type="EMBL" id="JAUIQD010000001">
    <property type="protein sequence ID" value="KAK3362899.1"/>
    <property type="molecule type" value="Genomic_DNA"/>
</dbReference>
<accession>A0AAJ0MJL0</accession>
<feature type="compositionally biased region" description="Polar residues" evidence="1">
    <location>
        <begin position="164"/>
        <end position="174"/>
    </location>
</feature>
<keyword evidence="3" id="KW-1185">Reference proteome</keyword>
<dbReference type="Proteomes" id="UP001275084">
    <property type="component" value="Unassembled WGS sequence"/>
</dbReference>
<comment type="caution">
    <text evidence="2">The sequence shown here is derived from an EMBL/GenBank/DDBJ whole genome shotgun (WGS) entry which is preliminary data.</text>
</comment>
<organism evidence="2 3">
    <name type="scientific">Lasiosphaeria hispida</name>
    <dbReference type="NCBI Taxonomy" id="260671"/>
    <lineage>
        <taxon>Eukaryota</taxon>
        <taxon>Fungi</taxon>
        <taxon>Dikarya</taxon>
        <taxon>Ascomycota</taxon>
        <taxon>Pezizomycotina</taxon>
        <taxon>Sordariomycetes</taxon>
        <taxon>Sordariomycetidae</taxon>
        <taxon>Sordariales</taxon>
        <taxon>Lasiosphaeriaceae</taxon>
        <taxon>Lasiosphaeria</taxon>
    </lineage>
</organism>
<reference evidence="2" key="1">
    <citation type="journal article" date="2023" name="Mol. Phylogenet. Evol.">
        <title>Genome-scale phylogeny and comparative genomics of the fungal order Sordariales.</title>
        <authorList>
            <person name="Hensen N."/>
            <person name="Bonometti L."/>
            <person name="Westerberg I."/>
            <person name="Brannstrom I.O."/>
            <person name="Guillou S."/>
            <person name="Cros-Aarteil S."/>
            <person name="Calhoun S."/>
            <person name="Haridas S."/>
            <person name="Kuo A."/>
            <person name="Mondo S."/>
            <person name="Pangilinan J."/>
            <person name="Riley R."/>
            <person name="LaButti K."/>
            <person name="Andreopoulos B."/>
            <person name="Lipzen A."/>
            <person name="Chen C."/>
            <person name="Yan M."/>
            <person name="Daum C."/>
            <person name="Ng V."/>
            <person name="Clum A."/>
            <person name="Steindorff A."/>
            <person name="Ohm R.A."/>
            <person name="Martin F."/>
            <person name="Silar P."/>
            <person name="Natvig D.O."/>
            <person name="Lalanne C."/>
            <person name="Gautier V."/>
            <person name="Ament-Velasquez S.L."/>
            <person name="Kruys A."/>
            <person name="Hutchinson M.I."/>
            <person name="Powell A.J."/>
            <person name="Barry K."/>
            <person name="Miller A.N."/>
            <person name="Grigoriev I.V."/>
            <person name="Debuchy R."/>
            <person name="Gladieux P."/>
            <person name="Hiltunen Thoren M."/>
            <person name="Johannesson H."/>
        </authorList>
    </citation>
    <scope>NUCLEOTIDE SEQUENCE</scope>
    <source>
        <strain evidence="2">CBS 955.72</strain>
    </source>
</reference>
<sequence>MTTTALVCCPRTRAGLRAARHAGETINTKNACKLAKPARSKVNTPFALAPRSSRSAAQLPKTRRCLTRCCHDGWTDNLICALHGTLPLSAPASTVLPCPALPSVRQILDIDDPLPCPPFGRKSPQHTPHHSHATPHRSLSAAPAFRCRTLQFVCSVIAGRHATSNDNDNDNAVSRPSDGDRRLGRWATSGRSAAFAHTH</sequence>
<evidence type="ECO:0000313" key="2">
    <source>
        <dbReference type="EMBL" id="KAK3362899.1"/>
    </source>
</evidence>
<feature type="compositionally biased region" description="Basic residues" evidence="1">
    <location>
        <begin position="123"/>
        <end position="135"/>
    </location>
</feature>